<feature type="transmembrane region" description="Helical" evidence="1">
    <location>
        <begin position="493"/>
        <end position="510"/>
    </location>
</feature>
<dbReference type="InterPro" id="IPR006726">
    <property type="entry name" value="PHBA_efflux_AaeB/fusaric-R"/>
</dbReference>
<keyword evidence="1" id="KW-0472">Membrane</keyword>
<sequence length="675" mass="76564">MNLPFLEWKRSPWGKATAGQWRYALRNTLAMCLALWVAFVLQLDEPYWALTSAAVVSFPTVGGVISKSIGRIFGSLIGAMASLLIAGCLNDPWLFTLSIASWLGLCTYISNHYQNNVSYAFALAGYTAAIIVFGTVNITDTQQIFDITQARVCEVITGILCGGLMMMILPSTSDGETLLVSLRRMHLRLLEHAAMLWQPEISLRMCTSHEGVIGQILTMNLLRIQAFWSHYRLRRQNNILNYMLHQQLRITSVISSLRRMLLNWPDRPENLAAVLEQVLNELRDPTTDKYRLAHILVAIAPQDPADYRHRAFFLRLRHFCWLYLRCTRWLQRLESATQVSDIEPPRVTSLARHTDSVEAAYNGLRTFLCILIGCAYWITTQWDAGSSALTLIAISCVLYSSTPSPIKSITTLLKAVSLLFAFCFVMKFGLMIQIDDFWVFCAFLFPTLVTMQMMKLQNPPYAPLWGQLIVFMGSFLAVTNPPSYDYQGYINDSLAKIAGVLLAGLAFQILRPSSDKRKSRRIIRALRRDFIDQLSKKPQQSESQFESRIYHRISQLNQSLDQEARTWLLRWGVVLLNCSHVVWQLRDWQTRSDPLAAVRDVCIHCLKGVMTEKGVQHASLDATLQELQRMSNALAQHPEQAARDLAGLIWRLYCSLQQLQQAIIPPEAVTAPTPG</sequence>
<dbReference type="GO" id="GO:0005886">
    <property type="term" value="C:plasma membrane"/>
    <property type="evidence" value="ECO:0007669"/>
    <property type="project" value="InterPro"/>
</dbReference>
<reference evidence="2 3" key="1">
    <citation type="submission" date="2018-12" db="EMBL/GenBank/DDBJ databases">
        <authorList>
            <consortium name="Pathogen Informatics"/>
        </authorList>
    </citation>
    <scope>NUCLEOTIDE SEQUENCE [LARGE SCALE GENOMIC DNA]</scope>
    <source>
        <strain evidence="2 3">NCTC13193</strain>
    </source>
</reference>
<feature type="transmembrane region" description="Helical" evidence="1">
    <location>
        <begin position="21"/>
        <end position="41"/>
    </location>
</feature>
<proteinExistence type="predicted"/>
<gene>
    <name evidence="2" type="primary">aaeB_1</name>
    <name evidence="2" type="ORF">NCTC13193_02791</name>
</gene>
<dbReference type="Pfam" id="PF04632">
    <property type="entry name" value="FUSC"/>
    <property type="match status" value="1"/>
</dbReference>
<feature type="transmembrane region" description="Helical" evidence="1">
    <location>
        <begin position="461"/>
        <end position="481"/>
    </location>
</feature>
<dbReference type="AlphaFoldDB" id="A0A3S4Y5J6"/>
<evidence type="ECO:0000256" key="1">
    <source>
        <dbReference type="SAM" id="Phobius"/>
    </source>
</evidence>
<feature type="transmembrane region" description="Helical" evidence="1">
    <location>
        <begin position="47"/>
        <end position="65"/>
    </location>
</feature>
<keyword evidence="1" id="KW-1133">Transmembrane helix</keyword>
<dbReference type="GO" id="GO:0022857">
    <property type="term" value="F:transmembrane transporter activity"/>
    <property type="evidence" value="ECO:0007669"/>
    <property type="project" value="InterPro"/>
</dbReference>
<name>A0A3S4Y5J6_SERFO</name>
<feature type="transmembrane region" description="Helical" evidence="1">
    <location>
        <begin position="212"/>
        <end position="231"/>
    </location>
</feature>
<organism evidence="2 3">
    <name type="scientific">Serratia fonticola</name>
    <dbReference type="NCBI Taxonomy" id="47917"/>
    <lineage>
        <taxon>Bacteria</taxon>
        <taxon>Pseudomonadati</taxon>
        <taxon>Pseudomonadota</taxon>
        <taxon>Gammaproteobacteria</taxon>
        <taxon>Enterobacterales</taxon>
        <taxon>Yersiniaceae</taxon>
        <taxon>Serratia</taxon>
    </lineage>
</organism>
<feature type="transmembrane region" description="Helical" evidence="1">
    <location>
        <begin position="437"/>
        <end position="454"/>
    </location>
</feature>
<evidence type="ECO:0000313" key="2">
    <source>
        <dbReference type="EMBL" id="VEI69816.1"/>
    </source>
</evidence>
<keyword evidence="1" id="KW-0812">Transmembrane</keyword>
<dbReference type="Proteomes" id="UP000270487">
    <property type="component" value="Chromosome"/>
</dbReference>
<feature type="transmembrane region" description="Helical" evidence="1">
    <location>
        <begin position="412"/>
        <end position="431"/>
    </location>
</feature>
<protein>
    <submittedName>
        <fullName evidence="2">p-hydroxybenzoic acid efflux pump subunit AaeB</fullName>
    </submittedName>
</protein>
<feature type="transmembrane region" description="Helical" evidence="1">
    <location>
        <begin position="359"/>
        <end position="378"/>
    </location>
</feature>
<accession>A0A3S4Y5J6</accession>
<dbReference type="EMBL" id="LR134492">
    <property type="protein sequence ID" value="VEI69816.1"/>
    <property type="molecule type" value="Genomic_DNA"/>
</dbReference>
<feature type="transmembrane region" description="Helical" evidence="1">
    <location>
        <begin position="77"/>
        <end position="105"/>
    </location>
</feature>
<feature type="transmembrane region" description="Helical" evidence="1">
    <location>
        <begin position="150"/>
        <end position="169"/>
    </location>
</feature>
<feature type="transmembrane region" description="Helical" evidence="1">
    <location>
        <begin position="117"/>
        <end position="138"/>
    </location>
</feature>
<evidence type="ECO:0000313" key="3">
    <source>
        <dbReference type="Proteomes" id="UP000270487"/>
    </source>
</evidence>